<keyword evidence="1" id="KW-0812">Transmembrane</keyword>
<accession>A0A081NY34</accession>
<comment type="caution">
    <text evidence="2">The sequence shown here is derived from an EMBL/GenBank/DDBJ whole genome shotgun (WGS) entry which is preliminary data.</text>
</comment>
<organism evidence="2 3">
    <name type="scientific">Paenibacillus tyrfis</name>
    <dbReference type="NCBI Taxonomy" id="1501230"/>
    <lineage>
        <taxon>Bacteria</taxon>
        <taxon>Bacillati</taxon>
        <taxon>Bacillota</taxon>
        <taxon>Bacilli</taxon>
        <taxon>Bacillales</taxon>
        <taxon>Paenibacillaceae</taxon>
        <taxon>Paenibacillus</taxon>
    </lineage>
</organism>
<evidence type="ECO:0000256" key="1">
    <source>
        <dbReference type="SAM" id="Phobius"/>
    </source>
</evidence>
<protein>
    <submittedName>
        <fullName evidence="2">Uncharacterized protein</fullName>
    </submittedName>
</protein>
<gene>
    <name evidence="2" type="ORF">ET33_17170</name>
</gene>
<evidence type="ECO:0000313" key="2">
    <source>
        <dbReference type="EMBL" id="KEQ23357.1"/>
    </source>
</evidence>
<dbReference type="EMBL" id="JNVM01000023">
    <property type="protein sequence ID" value="KEQ23357.1"/>
    <property type="molecule type" value="Genomic_DNA"/>
</dbReference>
<keyword evidence="1" id="KW-1133">Transmembrane helix</keyword>
<keyword evidence="3" id="KW-1185">Reference proteome</keyword>
<reference evidence="2 3" key="1">
    <citation type="submission" date="2014-06" db="EMBL/GenBank/DDBJ databases">
        <title>Draft genome sequence of Paenibacillus sp. MSt1.</title>
        <authorList>
            <person name="Aw Y.K."/>
            <person name="Ong K.S."/>
            <person name="Gan H.M."/>
            <person name="Lee S.M."/>
        </authorList>
    </citation>
    <scope>NUCLEOTIDE SEQUENCE [LARGE SCALE GENOMIC DNA]</scope>
    <source>
        <strain evidence="2 3">MSt1</strain>
    </source>
</reference>
<name>A0A081NY34_9BACL</name>
<evidence type="ECO:0000313" key="3">
    <source>
        <dbReference type="Proteomes" id="UP000028123"/>
    </source>
</evidence>
<proteinExistence type="predicted"/>
<feature type="transmembrane region" description="Helical" evidence="1">
    <location>
        <begin position="33"/>
        <end position="55"/>
    </location>
</feature>
<sequence length="74" mass="8378">MDHRLERLHNRDLHSLLHLLNPKFLLLLLTPELFPVACFETLLFGLQMGTVFGFFQPLSGAFQLQVIGGPVDFG</sequence>
<dbReference type="Proteomes" id="UP000028123">
    <property type="component" value="Unassembled WGS sequence"/>
</dbReference>
<keyword evidence="1" id="KW-0472">Membrane</keyword>
<dbReference type="AlphaFoldDB" id="A0A081NY34"/>